<dbReference type="Proteomes" id="UP000692954">
    <property type="component" value="Unassembled WGS sequence"/>
</dbReference>
<feature type="region of interest" description="Disordered" evidence="1">
    <location>
        <begin position="1"/>
        <end position="21"/>
    </location>
</feature>
<dbReference type="GO" id="GO:0005829">
    <property type="term" value="C:cytosol"/>
    <property type="evidence" value="ECO:0007669"/>
    <property type="project" value="TreeGrafter"/>
</dbReference>
<protein>
    <recommendedName>
        <fullName evidence="2">Cyclic nucleotide-binding domain-containing protein</fullName>
    </recommendedName>
</protein>
<dbReference type="FunFam" id="2.60.120.10:FF:000412">
    <property type="entry name" value="Uncharacterized protein"/>
    <property type="match status" value="1"/>
</dbReference>
<evidence type="ECO:0000259" key="2">
    <source>
        <dbReference type="PROSITE" id="PS50042"/>
    </source>
</evidence>
<dbReference type="OrthoDB" id="21144at2759"/>
<feature type="domain" description="Cyclic nucleotide-binding" evidence="2">
    <location>
        <begin position="236"/>
        <end position="348"/>
    </location>
</feature>
<evidence type="ECO:0000313" key="3">
    <source>
        <dbReference type="EMBL" id="CAD8054085.1"/>
    </source>
</evidence>
<dbReference type="PANTHER" id="PTHR11635:SF152">
    <property type="entry name" value="CAMP-DEPENDENT PROTEIN KINASE TYPE I REGULATORY SUBUNIT-RELATED"/>
    <property type="match status" value="1"/>
</dbReference>
<reference evidence="3" key="1">
    <citation type="submission" date="2021-01" db="EMBL/GenBank/DDBJ databases">
        <authorList>
            <consortium name="Genoscope - CEA"/>
            <person name="William W."/>
        </authorList>
    </citation>
    <scope>NUCLEOTIDE SEQUENCE</scope>
</reference>
<feature type="compositionally biased region" description="Low complexity" evidence="1">
    <location>
        <begin position="1"/>
        <end position="14"/>
    </location>
</feature>
<proteinExistence type="predicted"/>
<dbReference type="PROSITE" id="PS50042">
    <property type="entry name" value="CNMP_BINDING_3"/>
    <property type="match status" value="2"/>
</dbReference>
<dbReference type="PANTHER" id="PTHR11635">
    <property type="entry name" value="CAMP-DEPENDENT PROTEIN KINASE REGULATORY CHAIN"/>
    <property type="match status" value="1"/>
</dbReference>
<comment type="caution">
    <text evidence="3">The sequence shown here is derived from an EMBL/GenBank/DDBJ whole genome shotgun (WGS) entry which is preliminary data.</text>
</comment>
<dbReference type="GO" id="GO:0005952">
    <property type="term" value="C:cAMP-dependent protein kinase complex"/>
    <property type="evidence" value="ECO:0007669"/>
    <property type="project" value="InterPro"/>
</dbReference>
<sequence>MSTQQNGKGQQGQNDMTTQRRKNEANLRVALQYYSSYGKLNDDHSLEQVSAGLASLEFMKRNCPEGTKLEDFCIQSGQYFEYEQYKYGDIIFHYGDIGDKVYVILKGEVAVLVPRSESEIEGEREEISLAKQPFDYEMFWKNKKPIKQIHIEVLLAQTNSNVYFQNNVCMFKKVFQFYSGQSFGDVALISDKPRTASILVTSDQIFLISMCKKDFKILCEKSVLEMNQTLDYFVKLFPNVGRMQITKFIQFFHKIDFPPQQLLWREGEQIKFFVLIYKGRVEIKQSQQPLYQVSDYSFIGHEEILEGMQFRQYTCKTLDNTTLYFMEYEDFNSARKNAPDIVKLLIEKAKLMTSYLEQRKDEVKKGQIYVEPLILPVERRLVKDMFVIKSPRKNEIRSNQPKCLSYFDITKFNKSKAKPNNINTQQSISEDLFFSKEKNIKTTRSPSNFTQKISPINKQMKNILMKKFKLNFKFNALNSFQISACKSVYEFSSKSRFKTEPSIDN</sequence>
<dbReference type="GO" id="GO:0004862">
    <property type="term" value="F:cAMP-dependent protein kinase inhibitor activity"/>
    <property type="evidence" value="ECO:0007669"/>
    <property type="project" value="TreeGrafter"/>
</dbReference>
<organism evidence="3 4">
    <name type="scientific">Paramecium sonneborni</name>
    <dbReference type="NCBI Taxonomy" id="65129"/>
    <lineage>
        <taxon>Eukaryota</taxon>
        <taxon>Sar</taxon>
        <taxon>Alveolata</taxon>
        <taxon>Ciliophora</taxon>
        <taxon>Intramacronucleata</taxon>
        <taxon>Oligohymenophorea</taxon>
        <taxon>Peniculida</taxon>
        <taxon>Parameciidae</taxon>
        <taxon>Paramecium</taxon>
    </lineage>
</organism>
<name>A0A8S1KJC0_9CILI</name>
<dbReference type="AlphaFoldDB" id="A0A8S1KJC0"/>
<keyword evidence="4" id="KW-1185">Reference proteome</keyword>
<evidence type="ECO:0000313" key="4">
    <source>
        <dbReference type="Proteomes" id="UP000692954"/>
    </source>
</evidence>
<dbReference type="CDD" id="cd00038">
    <property type="entry name" value="CAP_ED"/>
    <property type="match status" value="2"/>
</dbReference>
<evidence type="ECO:0000256" key="1">
    <source>
        <dbReference type="SAM" id="MobiDB-lite"/>
    </source>
</evidence>
<dbReference type="GO" id="GO:0034236">
    <property type="term" value="F:protein kinase A catalytic subunit binding"/>
    <property type="evidence" value="ECO:0007669"/>
    <property type="project" value="TreeGrafter"/>
</dbReference>
<feature type="domain" description="Cyclic nucleotide-binding" evidence="2">
    <location>
        <begin position="85"/>
        <end position="236"/>
    </location>
</feature>
<dbReference type="Pfam" id="PF00027">
    <property type="entry name" value="cNMP_binding"/>
    <property type="match status" value="1"/>
</dbReference>
<dbReference type="EMBL" id="CAJJDN010000008">
    <property type="protein sequence ID" value="CAD8054085.1"/>
    <property type="molecule type" value="Genomic_DNA"/>
</dbReference>
<dbReference type="InterPro" id="IPR000595">
    <property type="entry name" value="cNMP-bd_dom"/>
</dbReference>
<accession>A0A8S1KJC0</accession>
<dbReference type="InterPro" id="IPR050503">
    <property type="entry name" value="cAMP-dep_PK_reg_su-like"/>
</dbReference>
<gene>
    <name evidence="3" type="ORF">PSON_ATCC_30995.1.T0080080</name>
</gene>
<dbReference type="GO" id="GO:0030552">
    <property type="term" value="F:cAMP binding"/>
    <property type="evidence" value="ECO:0007669"/>
    <property type="project" value="TreeGrafter"/>
</dbReference>